<dbReference type="EMBL" id="ML119119">
    <property type="protein sequence ID" value="RPB14095.1"/>
    <property type="molecule type" value="Genomic_DNA"/>
</dbReference>
<dbReference type="OrthoDB" id="5396308at2759"/>
<feature type="region of interest" description="Disordered" evidence="1">
    <location>
        <begin position="356"/>
        <end position="383"/>
    </location>
</feature>
<feature type="region of interest" description="Disordered" evidence="1">
    <location>
        <begin position="50"/>
        <end position="95"/>
    </location>
</feature>
<dbReference type="Proteomes" id="UP000277580">
    <property type="component" value="Unassembled WGS sequence"/>
</dbReference>
<dbReference type="AlphaFoldDB" id="A0A3N4L7W7"/>
<keyword evidence="3" id="KW-1185">Reference proteome</keyword>
<dbReference type="InParanoid" id="A0A3N4L7W7"/>
<gene>
    <name evidence="2" type="ORF">P167DRAFT_534320</name>
</gene>
<sequence>MADIADRPVSPLYEAIRDIMAGTWPEDEYDVADSPLGHADFKSQVSLTGEVEVSPIVRNSTSTGGATDTDFESLKSDDESESEWEAEAEGDDTMSTDIDVELKNNSAAAVERRRSIAEDGTGADIAARIDEVLEDEAKIRPRRNTIADEFAEGFRLEIAEELNNLVQEEPELEAAAAAATTTGGNTGYNADILPPVPEADIAAAEHMALTANRPAPPVVAPESERHLPRLTIPSPPAPAAPIQEQQQTPPPIPSRSPSRPNTALANYSIFPAPSASTASLHPLKPTVSALSSSRGSRFFEDLDTAAATSMEETSSTQRLGSGVRYEELKAATPPVDSVKLKKRRASFSCGLRLWGKGKEKKPAASGNDNARPASGRTSLGEKR</sequence>
<feature type="compositionally biased region" description="Acidic residues" evidence="1">
    <location>
        <begin position="78"/>
        <end position="94"/>
    </location>
</feature>
<evidence type="ECO:0000256" key="1">
    <source>
        <dbReference type="SAM" id="MobiDB-lite"/>
    </source>
</evidence>
<organism evidence="2 3">
    <name type="scientific">Morchella conica CCBAS932</name>
    <dbReference type="NCBI Taxonomy" id="1392247"/>
    <lineage>
        <taxon>Eukaryota</taxon>
        <taxon>Fungi</taxon>
        <taxon>Dikarya</taxon>
        <taxon>Ascomycota</taxon>
        <taxon>Pezizomycotina</taxon>
        <taxon>Pezizomycetes</taxon>
        <taxon>Pezizales</taxon>
        <taxon>Morchellaceae</taxon>
        <taxon>Morchella</taxon>
    </lineage>
</organism>
<reference evidence="2 3" key="1">
    <citation type="journal article" date="2018" name="Nat. Ecol. Evol.">
        <title>Pezizomycetes genomes reveal the molecular basis of ectomycorrhizal truffle lifestyle.</title>
        <authorList>
            <person name="Murat C."/>
            <person name="Payen T."/>
            <person name="Noel B."/>
            <person name="Kuo A."/>
            <person name="Morin E."/>
            <person name="Chen J."/>
            <person name="Kohler A."/>
            <person name="Krizsan K."/>
            <person name="Balestrini R."/>
            <person name="Da Silva C."/>
            <person name="Montanini B."/>
            <person name="Hainaut M."/>
            <person name="Levati E."/>
            <person name="Barry K.W."/>
            <person name="Belfiori B."/>
            <person name="Cichocki N."/>
            <person name="Clum A."/>
            <person name="Dockter R.B."/>
            <person name="Fauchery L."/>
            <person name="Guy J."/>
            <person name="Iotti M."/>
            <person name="Le Tacon F."/>
            <person name="Lindquist E.A."/>
            <person name="Lipzen A."/>
            <person name="Malagnac F."/>
            <person name="Mello A."/>
            <person name="Molinier V."/>
            <person name="Miyauchi S."/>
            <person name="Poulain J."/>
            <person name="Riccioni C."/>
            <person name="Rubini A."/>
            <person name="Sitrit Y."/>
            <person name="Splivallo R."/>
            <person name="Traeger S."/>
            <person name="Wang M."/>
            <person name="Zifcakova L."/>
            <person name="Wipf D."/>
            <person name="Zambonelli A."/>
            <person name="Paolocci F."/>
            <person name="Nowrousian M."/>
            <person name="Ottonello S."/>
            <person name="Baldrian P."/>
            <person name="Spatafora J.W."/>
            <person name="Henrissat B."/>
            <person name="Nagy L.G."/>
            <person name="Aury J.M."/>
            <person name="Wincker P."/>
            <person name="Grigoriev I.V."/>
            <person name="Bonfante P."/>
            <person name="Martin F.M."/>
        </authorList>
    </citation>
    <scope>NUCLEOTIDE SEQUENCE [LARGE SCALE GENOMIC DNA]</scope>
    <source>
        <strain evidence="2 3">CCBAS932</strain>
    </source>
</reference>
<evidence type="ECO:0000313" key="2">
    <source>
        <dbReference type="EMBL" id="RPB14095.1"/>
    </source>
</evidence>
<feature type="region of interest" description="Disordered" evidence="1">
    <location>
        <begin position="213"/>
        <end position="265"/>
    </location>
</feature>
<accession>A0A3N4L7W7</accession>
<proteinExistence type="predicted"/>
<evidence type="ECO:0000313" key="3">
    <source>
        <dbReference type="Proteomes" id="UP000277580"/>
    </source>
</evidence>
<feature type="compositionally biased region" description="Polar residues" evidence="1">
    <location>
        <begin position="57"/>
        <end position="66"/>
    </location>
</feature>
<name>A0A3N4L7W7_9PEZI</name>
<protein>
    <submittedName>
        <fullName evidence="2">Uncharacterized protein</fullName>
    </submittedName>
</protein>